<dbReference type="InterPro" id="IPR036388">
    <property type="entry name" value="WH-like_DNA-bd_sf"/>
</dbReference>
<evidence type="ECO:0000256" key="1">
    <source>
        <dbReference type="ARBA" id="ARBA00004651"/>
    </source>
</evidence>
<evidence type="ECO:0000256" key="14">
    <source>
        <dbReference type="PROSITE-ProRule" id="PRU00289"/>
    </source>
</evidence>
<dbReference type="SUPFAM" id="SSF46785">
    <property type="entry name" value="Winged helix' DNA-binding domain"/>
    <property type="match status" value="1"/>
</dbReference>
<dbReference type="InterPro" id="IPR041027">
    <property type="entry name" value="FtsK_alpha"/>
</dbReference>
<dbReference type="GO" id="GO:0051301">
    <property type="term" value="P:cell division"/>
    <property type="evidence" value="ECO:0007669"/>
    <property type="project" value="UniProtKB-KW"/>
</dbReference>
<keyword evidence="3" id="KW-1003">Cell membrane</keyword>
<evidence type="ECO:0000256" key="13">
    <source>
        <dbReference type="ARBA" id="ARBA00025923"/>
    </source>
</evidence>
<dbReference type="Pfam" id="PF01580">
    <property type="entry name" value="FtsK_SpoIIIE"/>
    <property type="match status" value="1"/>
</dbReference>
<feature type="transmembrane region" description="Helical" evidence="17">
    <location>
        <begin position="141"/>
        <end position="169"/>
    </location>
</feature>
<dbReference type="GO" id="GO:0005886">
    <property type="term" value="C:plasma membrane"/>
    <property type="evidence" value="ECO:0007669"/>
    <property type="project" value="UniProtKB-SubCell"/>
</dbReference>
<keyword evidence="5 17" id="KW-0812">Transmembrane</keyword>
<evidence type="ECO:0000256" key="7">
    <source>
        <dbReference type="ARBA" id="ARBA00022829"/>
    </source>
</evidence>
<dbReference type="Pfam" id="PF09397">
    <property type="entry name" value="FtsK_gamma"/>
    <property type="match status" value="1"/>
</dbReference>
<dbReference type="InterPro" id="IPR025199">
    <property type="entry name" value="FtsK_4TM"/>
</dbReference>
<dbReference type="AlphaFoldDB" id="A0A2H0LWS3"/>
<dbReference type="InterPro" id="IPR003593">
    <property type="entry name" value="AAA+_ATPase"/>
</dbReference>
<dbReference type="GO" id="GO:0003677">
    <property type="term" value="F:DNA binding"/>
    <property type="evidence" value="ECO:0007669"/>
    <property type="project" value="UniProtKB-KW"/>
</dbReference>
<keyword evidence="12" id="KW-0131">Cell cycle</keyword>
<feature type="coiled-coil region" evidence="15">
    <location>
        <begin position="519"/>
        <end position="546"/>
    </location>
</feature>
<dbReference type="EMBL" id="PCWA01000084">
    <property type="protein sequence ID" value="PIQ88841.1"/>
    <property type="molecule type" value="Genomic_DNA"/>
</dbReference>
<comment type="subcellular location">
    <subcellularLocation>
        <location evidence="1">Cell membrane</location>
        <topology evidence="1">Multi-pass membrane protein</topology>
    </subcellularLocation>
</comment>
<dbReference type="InterPro" id="IPR036390">
    <property type="entry name" value="WH_DNA-bd_sf"/>
</dbReference>
<dbReference type="PANTHER" id="PTHR22683:SF41">
    <property type="entry name" value="DNA TRANSLOCASE FTSK"/>
    <property type="match status" value="1"/>
</dbReference>
<feature type="binding site" evidence="14">
    <location>
        <begin position="417"/>
        <end position="424"/>
    </location>
    <ligand>
        <name>ATP</name>
        <dbReference type="ChEBI" id="CHEBI:30616"/>
    </ligand>
</feature>
<organism evidence="19 20">
    <name type="scientific">Candidatus Ghiorseimicrobium undicola</name>
    <dbReference type="NCBI Taxonomy" id="1974746"/>
    <lineage>
        <taxon>Bacteria</taxon>
        <taxon>Pseudomonadati</taxon>
        <taxon>Candidatus Omnitrophota</taxon>
        <taxon>Candidatus Ghiorseimicrobium</taxon>
    </lineage>
</organism>
<dbReference type="SMART" id="SM00382">
    <property type="entry name" value="AAA"/>
    <property type="match status" value="1"/>
</dbReference>
<dbReference type="Pfam" id="PF13491">
    <property type="entry name" value="FtsK_4TM"/>
    <property type="match status" value="1"/>
</dbReference>
<evidence type="ECO:0000256" key="11">
    <source>
        <dbReference type="ARBA" id="ARBA00023136"/>
    </source>
</evidence>
<dbReference type="Gene3D" id="3.30.980.40">
    <property type="match status" value="1"/>
</dbReference>
<dbReference type="InterPro" id="IPR050206">
    <property type="entry name" value="FtsK/SpoIIIE/SftA"/>
</dbReference>
<dbReference type="PROSITE" id="PS50901">
    <property type="entry name" value="FTSK"/>
    <property type="match status" value="1"/>
</dbReference>
<evidence type="ECO:0000259" key="18">
    <source>
        <dbReference type="PROSITE" id="PS50901"/>
    </source>
</evidence>
<evidence type="ECO:0000313" key="19">
    <source>
        <dbReference type="EMBL" id="PIQ88841.1"/>
    </source>
</evidence>
<comment type="similarity">
    <text evidence="2">Belongs to the FtsK/SpoIIIE/SftA family.</text>
</comment>
<feature type="transmembrane region" description="Helical" evidence="17">
    <location>
        <begin position="12"/>
        <end position="30"/>
    </location>
</feature>
<dbReference type="GO" id="GO:0005524">
    <property type="term" value="F:ATP binding"/>
    <property type="evidence" value="ECO:0007669"/>
    <property type="project" value="UniProtKB-UniRule"/>
</dbReference>
<evidence type="ECO:0000313" key="20">
    <source>
        <dbReference type="Proteomes" id="UP000229641"/>
    </source>
</evidence>
<dbReference type="SUPFAM" id="SSF52540">
    <property type="entry name" value="P-loop containing nucleoside triphosphate hydrolases"/>
    <property type="match status" value="1"/>
</dbReference>
<evidence type="ECO:0000256" key="9">
    <source>
        <dbReference type="ARBA" id="ARBA00022989"/>
    </source>
</evidence>
<keyword evidence="7" id="KW-0159">Chromosome partition</keyword>
<protein>
    <submittedName>
        <fullName evidence="19">Cell division protein FtsK</fullName>
    </submittedName>
</protein>
<dbReference type="Pfam" id="PF17854">
    <property type="entry name" value="FtsK_alpha"/>
    <property type="match status" value="1"/>
</dbReference>
<dbReference type="GO" id="GO:0007059">
    <property type="term" value="P:chromosome segregation"/>
    <property type="evidence" value="ECO:0007669"/>
    <property type="project" value="UniProtKB-KW"/>
</dbReference>
<evidence type="ECO:0000256" key="12">
    <source>
        <dbReference type="ARBA" id="ARBA00023306"/>
    </source>
</evidence>
<evidence type="ECO:0000256" key="15">
    <source>
        <dbReference type="SAM" id="Coils"/>
    </source>
</evidence>
<evidence type="ECO:0000256" key="8">
    <source>
        <dbReference type="ARBA" id="ARBA00022840"/>
    </source>
</evidence>
<evidence type="ECO:0000256" key="2">
    <source>
        <dbReference type="ARBA" id="ARBA00006474"/>
    </source>
</evidence>
<dbReference type="Gene3D" id="3.40.50.300">
    <property type="entry name" value="P-loop containing nucleotide triphosphate hydrolases"/>
    <property type="match status" value="1"/>
</dbReference>
<evidence type="ECO:0000256" key="5">
    <source>
        <dbReference type="ARBA" id="ARBA00022692"/>
    </source>
</evidence>
<feature type="transmembrane region" description="Helical" evidence="17">
    <location>
        <begin position="54"/>
        <end position="80"/>
    </location>
</feature>
<dbReference type="PANTHER" id="PTHR22683">
    <property type="entry name" value="SPORULATION PROTEIN RELATED"/>
    <property type="match status" value="1"/>
</dbReference>
<gene>
    <name evidence="19" type="ORF">COV72_06080</name>
</gene>
<keyword evidence="11 17" id="KW-0472">Membrane</keyword>
<evidence type="ECO:0000256" key="17">
    <source>
        <dbReference type="SAM" id="Phobius"/>
    </source>
</evidence>
<comment type="subunit">
    <text evidence="13">Homohexamer. Forms a ring that surrounds DNA.</text>
</comment>
<evidence type="ECO:0000256" key="4">
    <source>
        <dbReference type="ARBA" id="ARBA00022618"/>
    </source>
</evidence>
<feature type="region of interest" description="Disordered" evidence="16">
    <location>
        <begin position="204"/>
        <end position="235"/>
    </location>
</feature>
<keyword evidence="8 14" id="KW-0067">ATP-binding</keyword>
<keyword evidence="15" id="KW-0175">Coiled coil</keyword>
<dbReference type="InterPro" id="IPR018541">
    <property type="entry name" value="Ftsk_gamma"/>
</dbReference>
<feature type="domain" description="FtsK" evidence="18">
    <location>
        <begin position="400"/>
        <end position="586"/>
    </location>
</feature>
<feature type="compositionally biased region" description="Basic and acidic residues" evidence="16">
    <location>
        <begin position="214"/>
        <end position="223"/>
    </location>
</feature>
<dbReference type="CDD" id="cd01127">
    <property type="entry name" value="TrwB_TraG_TraD_VirD4"/>
    <property type="match status" value="1"/>
</dbReference>
<keyword evidence="9 17" id="KW-1133">Transmembrane helix</keyword>
<name>A0A2H0LWS3_9BACT</name>
<proteinExistence type="inferred from homology"/>
<dbReference type="InterPro" id="IPR002543">
    <property type="entry name" value="FtsK_dom"/>
</dbReference>
<dbReference type="Gene3D" id="1.10.10.10">
    <property type="entry name" value="Winged helix-like DNA-binding domain superfamily/Winged helix DNA-binding domain"/>
    <property type="match status" value="1"/>
</dbReference>
<keyword evidence="10" id="KW-0238">DNA-binding</keyword>
<evidence type="ECO:0000256" key="16">
    <source>
        <dbReference type="SAM" id="MobiDB-lite"/>
    </source>
</evidence>
<sequence length="739" mass="81625">MKKNDLLDEILAIAIFAGVILILASLFSYHKEDLPFLTSHPNIPPKNLIRGAGAYLAFGLLSVVGWASYLLALVLAFFGISKMRHRKHFFNSAKIVAFCILIISVSSLLGLIFSAKSFEAGGVIGDRIAHFTRLYFGNVGAYVIMFTFMLLSGLLLGEFLLYPILVGFFDKLNKSSRAFKESFANGFKKLRNIDLGRKPREIKVRQPLKQSKPAMEKKPDMPKPQKQAPVESSHPRLSIINRDKEKVKPKQEIKVIKTEDENYQLPSLDLLEEPPLISKDKTIKEDLTANARILEETLSDFGISVRVTDIERGPAITRYELEPAPGVKVQKIVALSDDIALTMKAQSVRIVAPIPGKSRVGIEVPNVQIGSVYFKEVIQSGEFLKPSSKLMLALGKDTAGKPIVANLGEMPHLLIAGATGSGKTVCVNCLIMSLLYRLAPNELKLLMIDPKMVELACYNGLPHLLSPVVTDAKRVSAALNWVVSEMEERYRILAKEGVRNIESYNSRGADKLPYIIVVVDELADLMAVAQNQIENAITRLAQLSRAVGIHLILATQRPSVDVITGVIKANFPARISFKVASKVDSRTVLDANGADKLLGNGDMLFLKPGQAKLIRIQGGYLKDSEIDRVVSFIKSQSEPVYSEDILRGQDKASGAYGDIEKDELFDDAVRVIMESNQASVSILQRRMRLGYTRAARIIDAMEQEGLVGPYEGSRPRKILVDRNEYLKKNLGIGAEESGE</sequence>
<dbReference type="Proteomes" id="UP000229641">
    <property type="component" value="Unassembled WGS sequence"/>
</dbReference>
<keyword evidence="4 19" id="KW-0132">Cell division</keyword>
<evidence type="ECO:0000256" key="10">
    <source>
        <dbReference type="ARBA" id="ARBA00023125"/>
    </source>
</evidence>
<dbReference type="InterPro" id="IPR027417">
    <property type="entry name" value="P-loop_NTPase"/>
</dbReference>
<reference evidence="19 20" key="1">
    <citation type="submission" date="2017-09" db="EMBL/GenBank/DDBJ databases">
        <title>Depth-based differentiation of microbial function through sediment-hosted aquifers and enrichment of novel symbionts in the deep terrestrial subsurface.</title>
        <authorList>
            <person name="Probst A.J."/>
            <person name="Ladd B."/>
            <person name="Jarett J.K."/>
            <person name="Geller-Mcgrath D.E."/>
            <person name="Sieber C.M."/>
            <person name="Emerson J.B."/>
            <person name="Anantharaman K."/>
            <person name="Thomas B.C."/>
            <person name="Malmstrom R."/>
            <person name="Stieglmeier M."/>
            <person name="Klingl A."/>
            <person name="Woyke T."/>
            <person name="Ryan C.M."/>
            <person name="Banfield J.F."/>
        </authorList>
    </citation>
    <scope>NUCLEOTIDE SEQUENCE [LARGE SCALE GENOMIC DNA]</scope>
    <source>
        <strain evidence="19">CG11_big_fil_rev_8_21_14_0_20_42_13</strain>
    </source>
</reference>
<comment type="caution">
    <text evidence="19">The sequence shown here is derived from an EMBL/GenBank/DDBJ whole genome shotgun (WGS) entry which is preliminary data.</text>
</comment>
<evidence type="ECO:0000256" key="3">
    <source>
        <dbReference type="ARBA" id="ARBA00022475"/>
    </source>
</evidence>
<keyword evidence="6 14" id="KW-0547">Nucleotide-binding</keyword>
<dbReference type="SMART" id="SM00843">
    <property type="entry name" value="Ftsk_gamma"/>
    <property type="match status" value="1"/>
</dbReference>
<accession>A0A2H0LWS3</accession>
<evidence type="ECO:0000256" key="6">
    <source>
        <dbReference type="ARBA" id="ARBA00022741"/>
    </source>
</evidence>
<feature type="transmembrane region" description="Helical" evidence="17">
    <location>
        <begin position="92"/>
        <end position="113"/>
    </location>
</feature>